<keyword evidence="3 5" id="KW-1133">Transmembrane helix</keyword>
<accession>A0A9P8G488</accession>
<feature type="transmembrane region" description="Helical" evidence="5">
    <location>
        <begin position="138"/>
        <end position="163"/>
    </location>
</feature>
<keyword evidence="7" id="KW-1185">Reference proteome</keyword>
<evidence type="ECO:0000313" key="6">
    <source>
        <dbReference type="EMBL" id="KAG9990715.1"/>
    </source>
</evidence>
<dbReference type="GO" id="GO:0015179">
    <property type="term" value="F:L-amino acid transmembrane transporter activity"/>
    <property type="evidence" value="ECO:0007669"/>
    <property type="project" value="TreeGrafter"/>
</dbReference>
<evidence type="ECO:0000256" key="1">
    <source>
        <dbReference type="ARBA" id="ARBA00004141"/>
    </source>
</evidence>
<evidence type="ECO:0000256" key="5">
    <source>
        <dbReference type="SAM" id="Phobius"/>
    </source>
</evidence>
<comment type="caution">
    <text evidence="6">The sequence shown here is derived from an EMBL/GenBank/DDBJ whole genome shotgun (WGS) entry which is preliminary data.</text>
</comment>
<feature type="transmembrane region" description="Helical" evidence="5">
    <location>
        <begin position="446"/>
        <end position="467"/>
    </location>
</feature>
<dbReference type="PANTHER" id="PTHR11785:SF382">
    <property type="entry name" value="LOW-AFFINITY METHIONINE PERMEASE"/>
    <property type="match status" value="1"/>
</dbReference>
<dbReference type="Pfam" id="PF13520">
    <property type="entry name" value="AA_permease_2"/>
    <property type="match status" value="1"/>
</dbReference>
<dbReference type="AlphaFoldDB" id="A0A9P8G488"/>
<feature type="non-terminal residue" evidence="6">
    <location>
        <position position="1"/>
    </location>
</feature>
<dbReference type="PANTHER" id="PTHR11785">
    <property type="entry name" value="AMINO ACID TRANSPORTER"/>
    <property type="match status" value="1"/>
</dbReference>
<dbReference type="InterPro" id="IPR050598">
    <property type="entry name" value="AminoAcid_Transporter"/>
</dbReference>
<evidence type="ECO:0008006" key="8">
    <source>
        <dbReference type="Google" id="ProtNLM"/>
    </source>
</evidence>
<evidence type="ECO:0000256" key="2">
    <source>
        <dbReference type="ARBA" id="ARBA00022692"/>
    </source>
</evidence>
<feature type="transmembrane region" description="Helical" evidence="5">
    <location>
        <begin position="208"/>
        <end position="230"/>
    </location>
</feature>
<feature type="transmembrane region" description="Helical" evidence="5">
    <location>
        <begin position="479"/>
        <end position="499"/>
    </location>
</feature>
<keyword evidence="4 5" id="KW-0472">Membrane</keyword>
<dbReference type="InterPro" id="IPR002293">
    <property type="entry name" value="AA/rel_permease1"/>
</dbReference>
<feature type="transmembrane region" description="Helical" evidence="5">
    <location>
        <begin position="570"/>
        <end position="591"/>
    </location>
</feature>
<gene>
    <name evidence="6" type="ORF">KCU98_g937</name>
</gene>
<dbReference type="EMBL" id="JAHFXS010000020">
    <property type="protein sequence ID" value="KAG9990715.1"/>
    <property type="molecule type" value="Genomic_DNA"/>
</dbReference>
<reference evidence="6" key="2">
    <citation type="submission" date="2021-08" db="EMBL/GenBank/DDBJ databases">
        <authorList>
            <person name="Gostincar C."/>
            <person name="Sun X."/>
            <person name="Song Z."/>
            <person name="Gunde-Cimerman N."/>
        </authorList>
    </citation>
    <scope>NUCLEOTIDE SEQUENCE</scope>
    <source>
        <strain evidence="6">EXF-9298</strain>
    </source>
</reference>
<proteinExistence type="predicted"/>
<feature type="transmembrane region" description="Helical" evidence="5">
    <location>
        <begin position="318"/>
        <end position="339"/>
    </location>
</feature>
<reference evidence="6" key="1">
    <citation type="journal article" date="2021" name="J Fungi (Basel)">
        <title>Virulence traits and population genomics of the black yeast Aureobasidium melanogenum.</title>
        <authorList>
            <person name="Cernosa A."/>
            <person name="Sun X."/>
            <person name="Gostincar C."/>
            <person name="Fang C."/>
            <person name="Gunde-Cimerman N."/>
            <person name="Song Z."/>
        </authorList>
    </citation>
    <scope>NUCLEOTIDE SEQUENCE</scope>
    <source>
        <strain evidence="6">EXF-9298</strain>
    </source>
</reference>
<name>A0A9P8G488_AURME</name>
<feature type="transmembrane region" description="Helical" evidence="5">
    <location>
        <begin position="81"/>
        <end position="99"/>
    </location>
</feature>
<dbReference type="Gene3D" id="1.20.1740.10">
    <property type="entry name" value="Amino acid/polyamine transporter I"/>
    <property type="match status" value="1"/>
</dbReference>
<evidence type="ECO:0000313" key="7">
    <source>
        <dbReference type="Proteomes" id="UP000729357"/>
    </source>
</evidence>
<dbReference type="GO" id="GO:0016020">
    <property type="term" value="C:membrane"/>
    <property type="evidence" value="ECO:0007669"/>
    <property type="project" value="UniProtKB-SubCell"/>
</dbReference>
<dbReference type="Proteomes" id="UP000729357">
    <property type="component" value="Unassembled WGS sequence"/>
</dbReference>
<protein>
    <recommendedName>
        <fullName evidence="8">High-affinity methionine permease</fullName>
    </recommendedName>
</protein>
<comment type="subcellular location">
    <subcellularLocation>
        <location evidence="1">Membrane</location>
        <topology evidence="1">Multi-pass membrane protein</topology>
    </subcellularLocation>
</comment>
<keyword evidence="2 5" id="KW-0812">Transmembrane</keyword>
<feature type="transmembrane region" description="Helical" evidence="5">
    <location>
        <begin position="175"/>
        <end position="196"/>
    </location>
</feature>
<evidence type="ECO:0000256" key="3">
    <source>
        <dbReference type="ARBA" id="ARBA00022989"/>
    </source>
</evidence>
<sequence>MSSSQVQGTGYTEDDRQRIAEAYAQADHEGDQVIENPVASPQNRLTTISVACIIANRMIGTGIFDAPTSVLRDDHNIGSSLMLWLAGCFATLAGTLIYIEYGTTIPRYKFDHVARPKFVPRNGGELVYMNWIWLYPRFFAACLFGIPFCIVDNSAANAISFAYHLLLATKSGSDLSGKAVTGVAILAAVVVCLIHVTNRRYGIILNNVFATTKVLILCMIIVLGCVVWGGNPLHGGSPDPSNMSCSVSSMSTNSSTWMTNLDHSSILENVKSLGSGIGSAGYGPAYLQVIFSFGGFNQANYVLGEICKPHIHFRRTSITTVAIVCLLYMLVNVMFLVVVPVKGNANQISDLNVCGNWNIASEFFLLTCGSRKPYHAFLAFSSIGNMIVNTFTAARVKQEIAKEGILPGHKHIAKSYHVTHEISSRLFPSSRKKDRPDDSKPAPTPAVALFVHFFFATVLILSVSGVKKPHDRYVILSNLYSYVINAFFAVCLAVGILLMRLTPPLKKLLAWHESDQSPPETWNSISSMNQWVSITAALLMATSNAFPLVASWTNKGLSSSNGIPSRLVPGIGVGLLGLGATWWLCFSKILARGRTREVTRKPMFTESPQDPEHPEMICEIITSQWVEPNTTRKRIVQSESGINLVQVSPK</sequence>
<organism evidence="6 7">
    <name type="scientific">Aureobasidium melanogenum</name>
    <name type="common">Aureobasidium pullulans var. melanogenum</name>
    <dbReference type="NCBI Taxonomy" id="46634"/>
    <lineage>
        <taxon>Eukaryota</taxon>
        <taxon>Fungi</taxon>
        <taxon>Dikarya</taxon>
        <taxon>Ascomycota</taxon>
        <taxon>Pezizomycotina</taxon>
        <taxon>Dothideomycetes</taxon>
        <taxon>Dothideomycetidae</taxon>
        <taxon>Dothideales</taxon>
        <taxon>Saccotheciaceae</taxon>
        <taxon>Aureobasidium</taxon>
    </lineage>
</organism>
<evidence type="ECO:0000256" key="4">
    <source>
        <dbReference type="ARBA" id="ARBA00023136"/>
    </source>
</evidence>